<protein>
    <submittedName>
        <fullName evidence="1">Uncharacterized protein</fullName>
    </submittedName>
</protein>
<comment type="caution">
    <text evidence="1">The sequence shown here is derived from an EMBL/GenBank/DDBJ whole genome shotgun (WGS) entry which is preliminary data.</text>
</comment>
<sequence length="90" mass="10756">MLIVTCNVQSYYLLDCHTFYVLIHIERIYPRKRVCLHERTELARIRIMLRLRVAEIEDVGSRNSITLLSFLINTKSNLINWFKPIHTLLL</sequence>
<dbReference type="EMBL" id="JAYMYQ010000001">
    <property type="protein sequence ID" value="KAK7362504.1"/>
    <property type="molecule type" value="Genomic_DNA"/>
</dbReference>
<reference evidence="1 2" key="1">
    <citation type="submission" date="2024-01" db="EMBL/GenBank/DDBJ databases">
        <title>The genomes of 5 underutilized Papilionoideae crops provide insights into root nodulation and disease resistanc.</title>
        <authorList>
            <person name="Jiang F."/>
        </authorList>
    </citation>
    <scope>NUCLEOTIDE SEQUENCE [LARGE SCALE GENOMIC DNA]</scope>
    <source>
        <strain evidence="1">LVBAO_FW01</strain>
        <tissue evidence="1">Leaves</tissue>
    </source>
</reference>
<gene>
    <name evidence="1" type="ORF">VNO77_04620</name>
</gene>
<accession>A0AAN9MWU6</accession>
<dbReference type="AlphaFoldDB" id="A0AAN9MWU6"/>
<dbReference type="Proteomes" id="UP001367508">
    <property type="component" value="Unassembled WGS sequence"/>
</dbReference>
<name>A0AAN9MWU6_CANGL</name>
<proteinExistence type="predicted"/>
<keyword evidence="2" id="KW-1185">Reference proteome</keyword>
<organism evidence="1 2">
    <name type="scientific">Canavalia gladiata</name>
    <name type="common">Sword bean</name>
    <name type="synonym">Dolichos gladiatus</name>
    <dbReference type="NCBI Taxonomy" id="3824"/>
    <lineage>
        <taxon>Eukaryota</taxon>
        <taxon>Viridiplantae</taxon>
        <taxon>Streptophyta</taxon>
        <taxon>Embryophyta</taxon>
        <taxon>Tracheophyta</taxon>
        <taxon>Spermatophyta</taxon>
        <taxon>Magnoliopsida</taxon>
        <taxon>eudicotyledons</taxon>
        <taxon>Gunneridae</taxon>
        <taxon>Pentapetalae</taxon>
        <taxon>rosids</taxon>
        <taxon>fabids</taxon>
        <taxon>Fabales</taxon>
        <taxon>Fabaceae</taxon>
        <taxon>Papilionoideae</taxon>
        <taxon>50 kb inversion clade</taxon>
        <taxon>NPAAA clade</taxon>
        <taxon>indigoferoid/millettioid clade</taxon>
        <taxon>Phaseoleae</taxon>
        <taxon>Canavalia</taxon>
    </lineage>
</organism>
<evidence type="ECO:0000313" key="1">
    <source>
        <dbReference type="EMBL" id="KAK7362504.1"/>
    </source>
</evidence>
<evidence type="ECO:0000313" key="2">
    <source>
        <dbReference type="Proteomes" id="UP001367508"/>
    </source>
</evidence>